<proteinExistence type="predicted"/>
<keyword evidence="2" id="KW-1185">Reference proteome</keyword>
<gene>
    <name evidence="1" type="ORF">KS419_22095</name>
</gene>
<evidence type="ECO:0000313" key="1">
    <source>
        <dbReference type="EMBL" id="MBU9714436.1"/>
    </source>
</evidence>
<comment type="caution">
    <text evidence="1">The sequence shown here is derived from an EMBL/GenBank/DDBJ whole genome shotgun (WGS) entry which is preliminary data.</text>
</comment>
<evidence type="ECO:0000313" key="2">
    <source>
        <dbReference type="Proteomes" id="UP000784880"/>
    </source>
</evidence>
<protein>
    <submittedName>
        <fullName evidence="1">Uncharacterized protein</fullName>
    </submittedName>
</protein>
<reference evidence="1 2" key="1">
    <citation type="submission" date="2021-06" db="EMBL/GenBank/DDBJ databases">
        <title>Bacillus sp. RD4P76, an endophyte from a halophyte.</title>
        <authorList>
            <person name="Sun J.-Q."/>
        </authorList>
    </citation>
    <scope>NUCLEOTIDE SEQUENCE [LARGE SCALE GENOMIC DNA]</scope>
    <source>
        <strain evidence="1 2">CGMCC 1.15917</strain>
    </source>
</reference>
<name>A0ABS6JL88_9BACI</name>
<organism evidence="1 2">
    <name type="scientific">Evansella tamaricis</name>
    <dbReference type="NCBI Taxonomy" id="2069301"/>
    <lineage>
        <taxon>Bacteria</taxon>
        <taxon>Bacillati</taxon>
        <taxon>Bacillota</taxon>
        <taxon>Bacilli</taxon>
        <taxon>Bacillales</taxon>
        <taxon>Bacillaceae</taxon>
        <taxon>Evansella</taxon>
    </lineage>
</organism>
<sequence length="56" mass="6586">MYERIKQRPLLRKSKYTGAEAFALFAKAAFEDDDSELNKALRERMAEVEKEKYGNE</sequence>
<dbReference type="EMBL" id="JAHQCS010000178">
    <property type="protein sequence ID" value="MBU9714436.1"/>
    <property type="molecule type" value="Genomic_DNA"/>
</dbReference>
<dbReference type="Proteomes" id="UP000784880">
    <property type="component" value="Unassembled WGS sequence"/>
</dbReference>
<accession>A0ABS6JL88</accession>
<dbReference type="RefSeq" id="WP_217069010.1">
    <property type="nucleotide sequence ID" value="NZ_JAHQCS010000178.1"/>
</dbReference>